<organism evidence="1">
    <name type="scientific">Populus trichocarpa</name>
    <name type="common">Western balsam poplar</name>
    <name type="synonym">Populus balsamifera subsp. trichocarpa</name>
    <dbReference type="NCBI Taxonomy" id="3694"/>
    <lineage>
        <taxon>Eukaryota</taxon>
        <taxon>Viridiplantae</taxon>
        <taxon>Streptophyta</taxon>
        <taxon>Embryophyta</taxon>
        <taxon>Tracheophyta</taxon>
        <taxon>Spermatophyta</taxon>
        <taxon>Magnoliopsida</taxon>
        <taxon>eudicotyledons</taxon>
        <taxon>Gunneridae</taxon>
        <taxon>Pentapetalae</taxon>
        <taxon>rosids</taxon>
        <taxon>fabids</taxon>
        <taxon>Malpighiales</taxon>
        <taxon>Salicaceae</taxon>
        <taxon>Saliceae</taxon>
        <taxon>Populus</taxon>
    </lineage>
</organism>
<name>A0A2K1R6N7_POPTR</name>
<dbReference type="InParanoid" id="A0A2K1R6N7"/>
<reference evidence="1" key="2">
    <citation type="submission" date="2017-07" db="EMBL/GenBank/DDBJ databases">
        <title>WGS assembly of Populus trichocarpa.</title>
        <authorList>
            <person name="Tuskan G."/>
            <person name="Difazio S."/>
            <person name="Jansson S."/>
            <person name="Bohlmann J."/>
            <person name="Grigoriev I."/>
            <person name="Hellsten U."/>
            <person name="Putnam N."/>
            <person name="Ralph S."/>
            <person name="Rombauts S."/>
            <person name="Salamov A."/>
            <person name="Schein J."/>
            <person name="Sterck L."/>
            <person name="Aerts A."/>
            <person name="Bhalerao R."/>
            <person name="Bhalerao R."/>
            <person name="Blaudez D."/>
            <person name="Boerjan W."/>
            <person name="Brun A."/>
            <person name="Brunner A."/>
            <person name="Busov V."/>
            <person name="Campbell M."/>
            <person name="Carlson J."/>
            <person name="Chalot M."/>
            <person name="Chapman J."/>
            <person name="Chen G."/>
            <person name="Cooper D."/>
            <person name="Coutinho P."/>
            <person name="Couturier J."/>
            <person name="Covert S."/>
            <person name="Cronk Q."/>
            <person name="Cunningham R."/>
            <person name="Davis J."/>
            <person name="Degroeve S."/>
            <person name="Dejardin A."/>
            <person name="Depamphilis C."/>
            <person name="Detter J."/>
            <person name="Dirks B."/>
            <person name="Dubchak I."/>
            <person name="Duplessis S."/>
            <person name="Ehlting J."/>
            <person name="Ellis B."/>
            <person name="Gendler K."/>
            <person name="Goodstein D."/>
            <person name="Gribskov M."/>
            <person name="Grimwood J."/>
            <person name="Groover A."/>
            <person name="Gunter L."/>
            <person name="Hamberger B."/>
            <person name="Heinze B."/>
            <person name="Helariutta Y."/>
            <person name="Henrissat B."/>
            <person name="Holligan D."/>
            <person name="Holt R."/>
            <person name="Huang W."/>
            <person name="Islam-Faridi N."/>
            <person name="Jones S."/>
            <person name="Jones-Rhoades M."/>
            <person name="Jorgensen R."/>
            <person name="Joshi C."/>
            <person name="Kangasjarvi J."/>
            <person name="Karlsson J."/>
            <person name="Kelleher C."/>
            <person name="Kirkpatrick R."/>
            <person name="Kirst M."/>
            <person name="Kohler A."/>
            <person name="Kalluri U."/>
            <person name="Larimer F."/>
            <person name="Leebens-Mack J."/>
            <person name="Leple J."/>
            <person name="Locascio P."/>
            <person name="Lou Y."/>
            <person name="Lucas S."/>
            <person name="Martin F."/>
            <person name="Montanini B."/>
            <person name="Napoli C."/>
            <person name="Nelson D."/>
            <person name="Nelson C."/>
            <person name="Nieminen K."/>
            <person name="Nilsson O."/>
            <person name="Pereda V."/>
            <person name="Peter G."/>
            <person name="Philippe R."/>
            <person name="Pilate G."/>
            <person name="Poliakov A."/>
            <person name="Razumovskaya J."/>
            <person name="Richardson P."/>
            <person name="Rinaldi C."/>
            <person name="Ritland K."/>
            <person name="Rouze P."/>
            <person name="Ryaboy D."/>
            <person name="Schmutz J."/>
            <person name="Schrader J."/>
            <person name="Segerman B."/>
            <person name="Shin H."/>
            <person name="Siddiqui A."/>
            <person name="Sterky F."/>
            <person name="Terry A."/>
            <person name="Tsai C."/>
            <person name="Uberbacher E."/>
            <person name="Unneberg P."/>
            <person name="Vahala J."/>
            <person name="Wall K."/>
            <person name="Wessler S."/>
            <person name="Yang G."/>
            <person name="Yin T."/>
            <person name="Douglas C."/>
            <person name="Marra M."/>
            <person name="Sandberg G."/>
            <person name="Van De Peer Y."/>
            <person name="Rokhsar D."/>
        </authorList>
    </citation>
    <scope>NUCLEOTIDE SEQUENCE</scope>
    <source>
        <strain evidence="1">Nisqually-1</strain>
    </source>
</reference>
<dbReference type="AlphaFoldDB" id="A0A2K1R6N7"/>
<proteinExistence type="predicted"/>
<evidence type="ECO:0000313" key="1">
    <source>
        <dbReference type="EMBL" id="PNS22945.1"/>
    </source>
</evidence>
<reference evidence="1" key="1">
    <citation type="journal article" date="2006" name="Science">
        <title>The genome of black cottonwood, Populus trichocarpa (Torr. &amp; Gray).</title>
        <authorList>
            <person name="Tuskan G.A."/>
            <person name="Difazio S."/>
            <person name="Jansson S."/>
            <person name="Bohlmann J."/>
            <person name="Grigoriev I."/>
            <person name="Hellsten U."/>
            <person name="Putnam N."/>
            <person name="Ralph S."/>
            <person name="Rombauts S."/>
            <person name="Salamov A."/>
            <person name="Schein J."/>
            <person name="Sterck L."/>
            <person name="Aerts A."/>
            <person name="Bhalerao R.R."/>
            <person name="Bhalerao R.P."/>
            <person name="Blaudez D."/>
            <person name="Boerjan W."/>
            <person name="Brun A."/>
            <person name="Brunner A."/>
            <person name="Busov V."/>
            <person name="Campbell M."/>
            <person name="Carlson J."/>
            <person name="Chalot M."/>
            <person name="Chapman J."/>
            <person name="Chen G.L."/>
            <person name="Cooper D."/>
            <person name="Coutinho P.M."/>
            <person name="Couturier J."/>
            <person name="Covert S."/>
            <person name="Cronk Q."/>
            <person name="Cunningham R."/>
            <person name="Davis J."/>
            <person name="Degroeve S."/>
            <person name="Dejardin A."/>
            <person name="Depamphilis C."/>
            <person name="Detter J."/>
            <person name="Dirks B."/>
            <person name="Dubchak I."/>
            <person name="Duplessis S."/>
            <person name="Ehlting J."/>
            <person name="Ellis B."/>
            <person name="Gendler K."/>
            <person name="Goodstein D."/>
            <person name="Gribskov M."/>
            <person name="Grimwood J."/>
            <person name="Groover A."/>
            <person name="Gunter L."/>
            <person name="Hamberger B."/>
            <person name="Heinze B."/>
            <person name="Helariutta Y."/>
            <person name="Henrissat B."/>
            <person name="Holligan D."/>
            <person name="Holt R."/>
            <person name="Huang W."/>
            <person name="Islam-Faridi N."/>
            <person name="Jones S."/>
            <person name="Jones-Rhoades M."/>
            <person name="Jorgensen R."/>
            <person name="Joshi C."/>
            <person name="Kangasjarvi J."/>
            <person name="Karlsson J."/>
            <person name="Kelleher C."/>
            <person name="Kirkpatrick R."/>
            <person name="Kirst M."/>
            <person name="Kohler A."/>
            <person name="Kalluri U."/>
            <person name="Larimer F."/>
            <person name="Leebens-Mack J."/>
            <person name="Leple J.C."/>
            <person name="Locascio P."/>
            <person name="Lou Y."/>
            <person name="Lucas S."/>
            <person name="Martin F."/>
            <person name="Montanini B."/>
            <person name="Napoli C."/>
            <person name="Nelson D.R."/>
            <person name="Nelson C."/>
            <person name="Nieminen K."/>
            <person name="Nilsson O."/>
            <person name="Pereda V."/>
            <person name="Peter G."/>
            <person name="Philippe R."/>
            <person name="Pilate G."/>
            <person name="Poliakov A."/>
            <person name="Razumovskaya J."/>
            <person name="Richardson P."/>
            <person name="Rinaldi C."/>
            <person name="Ritland K."/>
            <person name="Rouze P."/>
            <person name="Ryaboy D."/>
            <person name="Schmutz J."/>
            <person name="Schrader J."/>
            <person name="Segerman B."/>
            <person name="Shin H."/>
            <person name="Siddiqui A."/>
            <person name="Sterky F."/>
            <person name="Terry A."/>
            <person name="Tsai C.J."/>
            <person name="Uberbacher E."/>
            <person name="Unneberg P."/>
            <person name="Vahala J."/>
            <person name="Wall K."/>
            <person name="Wessler S."/>
            <person name="Yang G."/>
            <person name="Yin T."/>
            <person name="Douglas C."/>
            <person name="Marra M."/>
            <person name="Sandberg G."/>
            <person name="Van de Peer Y."/>
            <person name="Rokhsar D."/>
        </authorList>
    </citation>
    <scope>NUCLEOTIDE SEQUENCE [LARGE SCALE GENOMIC DNA]</scope>
    <source>
        <strain evidence="1">Nisqually-1</strain>
    </source>
</reference>
<dbReference type="EMBL" id="KZ623423">
    <property type="protein sequence ID" value="PNS22945.1"/>
    <property type="molecule type" value="Genomic_DNA"/>
</dbReference>
<sequence>MESLSIGLNTLRKATGNLCDEYKLGQGGFDRFSLQGIPSSVHLMRAKHLPTSYNVCKKAFKKLRTGLEELKTEVMLVARLLHRNQ</sequence>
<dbReference type="Gene3D" id="3.30.200.20">
    <property type="entry name" value="Phosphorylase Kinase, domain 1"/>
    <property type="match status" value="1"/>
</dbReference>
<protein>
    <submittedName>
        <fullName evidence="1">Uncharacterized protein</fullName>
    </submittedName>
</protein>
<accession>A0A2K1R6N7</accession>
<gene>
    <name evidence="1" type="ORF">POPTR_T101500</name>
</gene>